<reference evidence="1" key="1">
    <citation type="journal article" date="2019" name="MBio">
        <title>Virus Genomes from Deep Sea Sediments Expand the Ocean Megavirome and Support Independent Origins of Viral Gigantism.</title>
        <authorList>
            <person name="Backstrom D."/>
            <person name="Yutin N."/>
            <person name="Jorgensen S.L."/>
            <person name="Dharamshi J."/>
            <person name="Homa F."/>
            <person name="Zaremba-Niedwiedzka K."/>
            <person name="Spang A."/>
            <person name="Wolf Y.I."/>
            <person name="Koonin E.V."/>
            <person name="Ettema T.J."/>
        </authorList>
    </citation>
    <scope>NUCLEOTIDE SEQUENCE</scope>
</reference>
<gene>
    <name evidence="1" type="ORF">LCMAC101_01110</name>
</gene>
<dbReference type="InterPro" id="IPR036249">
    <property type="entry name" value="Thioredoxin-like_sf"/>
</dbReference>
<dbReference type="Gene3D" id="3.40.30.10">
    <property type="entry name" value="Glutaredoxin"/>
    <property type="match status" value="1"/>
</dbReference>
<dbReference type="CDD" id="cd02947">
    <property type="entry name" value="TRX_family"/>
    <property type="match status" value="1"/>
</dbReference>
<proteinExistence type="predicted"/>
<dbReference type="EMBL" id="MK500327">
    <property type="protein sequence ID" value="QBK85524.1"/>
    <property type="molecule type" value="Genomic_DNA"/>
</dbReference>
<name>A0A481YSR4_9VIRU</name>
<evidence type="ECO:0000313" key="1">
    <source>
        <dbReference type="EMBL" id="QBK85524.1"/>
    </source>
</evidence>
<sequence length="239" mass="26698">MSITQLYPGNFKLVGRQRKTMNISLTGNVLVLYIMRDCRGCQAVEPIFRQLSSIEPRVKYAICDLTDARDIIAMSHQTKTQIQKVPYMILYCDCRPHARFKGEKNIPALRSFICKALAAAPAPPQQGFMQQQGNMYSGGGGEGNYNQQQIASQIPAQYQRQQQIQGGPGQGQGNDKFWMPELGKTPTMTGALRGGTGNTQYAYLGTVDDVDEEKLLMPDQVIPHNEPWMAQYKKLGTMD</sequence>
<protein>
    <submittedName>
        <fullName evidence="1">Thioredoxin-like protein</fullName>
    </submittedName>
</protein>
<accession>A0A481YSR4</accession>
<dbReference type="SUPFAM" id="SSF52833">
    <property type="entry name" value="Thioredoxin-like"/>
    <property type="match status" value="1"/>
</dbReference>
<organism evidence="1">
    <name type="scientific">Marseillevirus LCMAC101</name>
    <dbReference type="NCBI Taxonomy" id="2506602"/>
    <lineage>
        <taxon>Viruses</taxon>
        <taxon>Varidnaviria</taxon>
        <taxon>Bamfordvirae</taxon>
        <taxon>Nucleocytoviricota</taxon>
        <taxon>Megaviricetes</taxon>
        <taxon>Pimascovirales</taxon>
        <taxon>Pimascovirales incertae sedis</taxon>
        <taxon>Marseilleviridae</taxon>
    </lineage>
</organism>